<dbReference type="Proteomes" id="UP000193642">
    <property type="component" value="Unassembled WGS sequence"/>
</dbReference>
<comment type="caution">
    <text evidence="2">The sequence shown here is derived from an EMBL/GenBank/DDBJ whole genome shotgun (WGS) entry which is preliminary data.</text>
</comment>
<dbReference type="Gene3D" id="1.10.418.10">
    <property type="entry name" value="Calponin-like domain"/>
    <property type="match status" value="1"/>
</dbReference>
<sequence>MDQQQYSITGVKPTDTTNLNNLEWSQHVLEEYIRAGLVAKPTDFTRSWQNGVGLLCLVHRVDASLVSDINVMHSWLSVPTAIQQQSRDVGGYLATLKHLKIVYSADPLQWQSTCDRALRLARDVTAPSVPFASAEAVSSGKAGKEEVERIIAAFRARLTRSSSSTEFTSYNVSEKKVVLEDVSFEVRDPHPKEAPLVTETITTTTTTTAKSIIEEPKKGASLLGSFWDVFGASKETSTTTTHRNLVEVPAPVVSEPVAPQPPAIVIEAAKEVVFQPSFPTAPPPTPIALTASTTTTTETTENKWLSQKKTFAEVVKTDISETITKASSAAEFETIPLTASVVEKQKSVKELSETITSQMEDPSHIPTPAFTPRRSSLLRKKPEEHFKTIVTTTTTKTVKGENGEEEVVVVDKNVEVLEEKEAVPKEVLESKQEVVTVVTETGLLRVEDETGFLDGSLLSHKAKRHARRLSNASAHENVVAAVAAATGSSSAVSEKNTMKSVVDTVATAVESVAESVAQSASAIEQPKKKKRVLRNKFAPTGPGMIYSDNDFTDEEDETEVVKTKEVVKEELKVDVHETNKQEVVGALDSASSTPKARDLSDAPRTPVIDSNSSTAVTETVKDSTKIPSYARATASSTHHAHEKPAHHHHVPHHHGHTPHKDKMTKSQMLATVQAMQAEMDAAARKRAASVVDSLFFLVPRKKLKLSMKRRRRLRLLKSRYLTSRLQLFQKFLKSRARSLKRLSLRMKLSTIKFKSKLSRLKHHLSRKRKSFVLAANQVSVPKREYSETYRNHISESDTVLSVCETELKSRYSDYKQFSQADLMAWMEEIKSTAMMFVDIGGQVLEAEWKEHGFSDNEVAPHLELVSRAKRICDELEAFRAKI</sequence>
<reference evidence="2 3" key="1">
    <citation type="submission" date="2016-07" db="EMBL/GenBank/DDBJ databases">
        <title>Pervasive Adenine N6-methylation of Active Genes in Fungi.</title>
        <authorList>
            <consortium name="DOE Joint Genome Institute"/>
            <person name="Mondo S.J."/>
            <person name="Dannebaum R.O."/>
            <person name="Kuo R.C."/>
            <person name="Labutti K."/>
            <person name="Haridas S."/>
            <person name="Kuo A."/>
            <person name="Salamov A."/>
            <person name="Ahrendt S.R."/>
            <person name="Lipzen A."/>
            <person name="Sullivan W."/>
            <person name="Andreopoulos W.B."/>
            <person name="Clum A."/>
            <person name="Lindquist E."/>
            <person name="Daum C."/>
            <person name="Ramamoorthy G.K."/>
            <person name="Gryganskyi A."/>
            <person name="Culley D."/>
            <person name="Magnuson J.K."/>
            <person name="James T.Y."/>
            <person name="O'Malley M.A."/>
            <person name="Stajich J.E."/>
            <person name="Spatafora J.W."/>
            <person name="Visel A."/>
            <person name="Grigoriev I.V."/>
        </authorList>
    </citation>
    <scope>NUCLEOTIDE SEQUENCE [LARGE SCALE GENOMIC DNA]</scope>
    <source>
        <strain evidence="2 3">JEL800</strain>
    </source>
</reference>
<dbReference type="EMBL" id="MCGO01000020">
    <property type="protein sequence ID" value="ORY45169.1"/>
    <property type="molecule type" value="Genomic_DNA"/>
</dbReference>
<gene>
    <name evidence="2" type="ORF">BCR33DRAFT_716497</name>
</gene>
<proteinExistence type="predicted"/>
<dbReference type="OrthoDB" id="2162817at2759"/>
<evidence type="ECO:0000313" key="3">
    <source>
        <dbReference type="Proteomes" id="UP000193642"/>
    </source>
</evidence>
<organism evidence="2 3">
    <name type="scientific">Rhizoclosmatium globosum</name>
    <dbReference type="NCBI Taxonomy" id="329046"/>
    <lineage>
        <taxon>Eukaryota</taxon>
        <taxon>Fungi</taxon>
        <taxon>Fungi incertae sedis</taxon>
        <taxon>Chytridiomycota</taxon>
        <taxon>Chytridiomycota incertae sedis</taxon>
        <taxon>Chytridiomycetes</taxon>
        <taxon>Chytridiales</taxon>
        <taxon>Chytriomycetaceae</taxon>
        <taxon>Rhizoclosmatium</taxon>
    </lineage>
</organism>
<name>A0A1Y2CDQ5_9FUNG</name>
<feature type="compositionally biased region" description="Polar residues" evidence="1">
    <location>
        <begin position="608"/>
        <end position="617"/>
    </location>
</feature>
<evidence type="ECO:0000313" key="2">
    <source>
        <dbReference type="EMBL" id="ORY45169.1"/>
    </source>
</evidence>
<feature type="region of interest" description="Disordered" evidence="1">
    <location>
        <begin position="586"/>
        <end position="662"/>
    </location>
</feature>
<keyword evidence="3" id="KW-1185">Reference proteome</keyword>
<feature type="compositionally biased region" description="Basic residues" evidence="1">
    <location>
        <begin position="638"/>
        <end position="657"/>
    </location>
</feature>
<protein>
    <submittedName>
        <fullName evidence="2">Uncharacterized protein</fullName>
    </submittedName>
</protein>
<dbReference type="AlphaFoldDB" id="A0A1Y2CDQ5"/>
<dbReference type="InterPro" id="IPR036872">
    <property type="entry name" value="CH_dom_sf"/>
</dbReference>
<accession>A0A1Y2CDQ5</accession>
<evidence type="ECO:0000256" key="1">
    <source>
        <dbReference type="SAM" id="MobiDB-lite"/>
    </source>
</evidence>